<proteinExistence type="predicted"/>
<dbReference type="PROSITE" id="PS50006">
    <property type="entry name" value="FHA_DOMAIN"/>
    <property type="match status" value="1"/>
</dbReference>
<dbReference type="Pfam" id="PF00498">
    <property type="entry name" value="FHA"/>
    <property type="match status" value="1"/>
</dbReference>
<gene>
    <name evidence="2" type="ORF">F5878DRAFT_543076</name>
</gene>
<feature type="domain" description="FHA" evidence="1">
    <location>
        <begin position="40"/>
        <end position="102"/>
    </location>
</feature>
<dbReference type="Gene3D" id="2.60.200.20">
    <property type="match status" value="1"/>
</dbReference>
<comment type="caution">
    <text evidence="2">The sequence shown here is derived from an EMBL/GenBank/DDBJ whole genome shotgun (WGS) entry which is preliminary data.</text>
</comment>
<keyword evidence="3" id="KW-1185">Reference proteome</keyword>
<dbReference type="SMART" id="SM00240">
    <property type="entry name" value="FHA"/>
    <property type="match status" value="1"/>
</dbReference>
<evidence type="ECO:0000313" key="3">
    <source>
        <dbReference type="Proteomes" id="UP001163846"/>
    </source>
</evidence>
<accession>A0AA38P3P3</accession>
<dbReference type="InterPro" id="IPR008984">
    <property type="entry name" value="SMAD_FHA_dom_sf"/>
</dbReference>
<dbReference type="SUPFAM" id="SSF49879">
    <property type="entry name" value="SMAD/FHA domain"/>
    <property type="match status" value="1"/>
</dbReference>
<reference evidence="2" key="1">
    <citation type="submission" date="2022-08" db="EMBL/GenBank/DDBJ databases">
        <authorList>
            <consortium name="DOE Joint Genome Institute"/>
            <person name="Min B."/>
            <person name="Riley R."/>
            <person name="Sierra-Patev S."/>
            <person name="Naranjo-Ortiz M."/>
            <person name="Looney B."/>
            <person name="Konkel Z."/>
            <person name="Slot J.C."/>
            <person name="Sakamoto Y."/>
            <person name="Steenwyk J.L."/>
            <person name="Rokas A."/>
            <person name="Carro J."/>
            <person name="Camarero S."/>
            <person name="Ferreira P."/>
            <person name="Molpeceres G."/>
            <person name="Ruiz-Duenas F.J."/>
            <person name="Serrano A."/>
            <person name="Henrissat B."/>
            <person name="Drula E."/>
            <person name="Hughes K.W."/>
            <person name="Mata J.L."/>
            <person name="Ishikawa N.K."/>
            <person name="Vargas-Isla R."/>
            <person name="Ushijima S."/>
            <person name="Smith C.A."/>
            <person name="Ahrendt S."/>
            <person name="Andreopoulos W."/>
            <person name="He G."/>
            <person name="Labutti K."/>
            <person name="Lipzen A."/>
            <person name="Ng V."/>
            <person name="Sandor L."/>
            <person name="Barry K."/>
            <person name="Martinez A.T."/>
            <person name="Xiao Y."/>
            <person name="Gibbons J.G."/>
            <person name="Terashima K."/>
            <person name="Hibbett D.S."/>
            <person name="Grigoriev I.V."/>
        </authorList>
    </citation>
    <scope>NUCLEOTIDE SEQUENCE</scope>
    <source>
        <strain evidence="2">TFB9207</strain>
    </source>
</reference>
<sequence>MLALKAKPESFPFASKYIPLPANFQTILGSQLKDTNAGPTSANRSATSTNGWFAPLIPLDGRPPVSSLSLSPEHAQIWCSNGIIYIQDLGSAFGTYVNGSRISGDVALKDDDTLTLGVVVERNANTPADITDEHLLPVVAKVTCVNVPSRSRLRA</sequence>
<dbReference type="InterPro" id="IPR000253">
    <property type="entry name" value="FHA_dom"/>
</dbReference>
<dbReference type="CDD" id="cd00060">
    <property type="entry name" value="FHA"/>
    <property type="match status" value="1"/>
</dbReference>
<dbReference type="Proteomes" id="UP001163846">
    <property type="component" value="Unassembled WGS sequence"/>
</dbReference>
<name>A0AA38P3P3_9AGAR</name>
<evidence type="ECO:0000313" key="2">
    <source>
        <dbReference type="EMBL" id="KAJ3835483.1"/>
    </source>
</evidence>
<organism evidence="2 3">
    <name type="scientific">Lentinula raphanica</name>
    <dbReference type="NCBI Taxonomy" id="153919"/>
    <lineage>
        <taxon>Eukaryota</taxon>
        <taxon>Fungi</taxon>
        <taxon>Dikarya</taxon>
        <taxon>Basidiomycota</taxon>
        <taxon>Agaricomycotina</taxon>
        <taxon>Agaricomycetes</taxon>
        <taxon>Agaricomycetidae</taxon>
        <taxon>Agaricales</taxon>
        <taxon>Marasmiineae</taxon>
        <taxon>Omphalotaceae</taxon>
        <taxon>Lentinula</taxon>
    </lineage>
</organism>
<dbReference type="EMBL" id="MU806407">
    <property type="protein sequence ID" value="KAJ3835483.1"/>
    <property type="molecule type" value="Genomic_DNA"/>
</dbReference>
<evidence type="ECO:0000259" key="1">
    <source>
        <dbReference type="PROSITE" id="PS50006"/>
    </source>
</evidence>
<dbReference type="AlphaFoldDB" id="A0AA38P3P3"/>
<protein>
    <recommendedName>
        <fullName evidence="1">FHA domain-containing protein</fullName>
    </recommendedName>
</protein>